<feature type="binding site" evidence="6">
    <location>
        <position position="407"/>
    </location>
    <ligand>
        <name>AMP</name>
        <dbReference type="ChEBI" id="CHEBI:456215"/>
    </ligand>
</feature>
<evidence type="ECO:0000256" key="9">
    <source>
        <dbReference type="SAM" id="MobiDB-lite"/>
    </source>
</evidence>
<keyword evidence="2" id="KW-0140">cGMP</keyword>
<dbReference type="Pfam" id="PF01590">
    <property type="entry name" value="GAF"/>
    <property type="match status" value="1"/>
</dbReference>
<reference evidence="11 12" key="1">
    <citation type="submission" date="2021-06" db="EMBL/GenBank/DDBJ databases">
        <title>Caerostris darwini draft genome.</title>
        <authorList>
            <person name="Kono N."/>
            <person name="Arakawa K."/>
        </authorList>
    </citation>
    <scope>NUCLEOTIDE SEQUENCE [LARGE SCALE GENOMIC DNA]</scope>
</reference>
<feature type="binding site" evidence="6">
    <location>
        <position position="517"/>
    </location>
    <ligand>
        <name>AMP</name>
        <dbReference type="ChEBI" id="CHEBI:456215"/>
    </ligand>
</feature>
<feature type="region of interest" description="Disordered" evidence="9">
    <location>
        <begin position="1"/>
        <end position="21"/>
    </location>
</feature>
<dbReference type="GO" id="GO:0007165">
    <property type="term" value="P:signal transduction"/>
    <property type="evidence" value="ECO:0007669"/>
    <property type="project" value="InterPro"/>
</dbReference>
<evidence type="ECO:0000256" key="6">
    <source>
        <dbReference type="PIRSR" id="PIRSR623088-2"/>
    </source>
</evidence>
<sequence>MFQCVGKRRKESSKSTQSHSSQLKKRIEKVFRKYLTFCGIGVQNAQLFEMSVREFKRNQLLLSLAKSIFEETSSLDRLINKIMVKAEELLQCEKCRVYLVDTEQEDMVLQRLDNFEDKGSSLPPIFKPKKFSKPQDVIFTTIFELRRDEQEIRRPSLKDLLSSEATHVYFARHVVATEQTFNWSGTEDEIKIVRKSNIPTVPSDCPTEKLKSRILSIPIFNSENKVIGVAQLVNKSKGQVFTDCDISTLEAFSIFCGLGIYNTQMYENANKLMAKQKVALEVLSYHASSSLEETKRLMTTSIPSGGKFNLYSFSFSDFQLTDDDTCQAALRMFLDLDLIHKFHIPYQVMCRWILSVKKNYRPVIYHNWRHALNVTQTVFSMFMTGNMKEIFTEIEVMALLVACLCHDLDHRGTNNSFQTKIESPLAILYSTSTMEHHHFDQCIMILNSEGNNIFQFLSPEEYRSIISIVESAILSTDLALYFKKKNSFLNLVKTGETDWKNPINRELLRGMMMTACDVSAICKPWEVQRKVAELVAGEFFQQGDLEKERLKEKPLPMMDREKEDELPDMQVDFIDCICLPVYEALTEVQPELNPLLQGCLENRKNWLALSNDKHKNETELFTFRNGTNKKTENNRQLNGMVHLPQTMCYIPDNSRRYFENGRETAWRSEEEEVFLKSCTIQTYKQRAPLWKPVHRPVTV</sequence>
<evidence type="ECO:0000313" key="12">
    <source>
        <dbReference type="Proteomes" id="UP001054837"/>
    </source>
</evidence>
<dbReference type="EMBL" id="BPLQ01004279">
    <property type="protein sequence ID" value="GIY06970.1"/>
    <property type="molecule type" value="Genomic_DNA"/>
</dbReference>
<dbReference type="SMART" id="SM00471">
    <property type="entry name" value="HDc"/>
    <property type="match status" value="1"/>
</dbReference>
<dbReference type="InterPro" id="IPR002073">
    <property type="entry name" value="PDEase_catalytic_dom"/>
</dbReference>
<dbReference type="InterPro" id="IPR023174">
    <property type="entry name" value="PDEase_CS"/>
</dbReference>
<dbReference type="InterPro" id="IPR003018">
    <property type="entry name" value="GAF"/>
</dbReference>
<comment type="caution">
    <text evidence="11">The sequence shown here is derived from an EMBL/GenBank/DDBJ whole genome shotgun (WGS) entry which is preliminary data.</text>
</comment>
<feature type="binding site" evidence="6">
    <location>
        <position position="570"/>
    </location>
    <ligand>
        <name>AMP</name>
        <dbReference type="ChEBI" id="CHEBI:456215"/>
    </ligand>
</feature>
<evidence type="ECO:0000256" key="4">
    <source>
        <dbReference type="ARBA" id="ARBA00022801"/>
    </source>
</evidence>
<dbReference type="SUPFAM" id="SSF109604">
    <property type="entry name" value="HD-domain/PDEase-like"/>
    <property type="match status" value="1"/>
</dbReference>
<dbReference type="InterPro" id="IPR023088">
    <property type="entry name" value="PDEase"/>
</dbReference>
<feature type="binding site" evidence="6">
    <location>
        <begin position="366"/>
        <end position="370"/>
    </location>
    <ligand>
        <name>AMP</name>
        <dbReference type="ChEBI" id="CHEBI:456215"/>
    </ligand>
</feature>
<evidence type="ECO:0000256" key="8">
    <source>
        <dbReference type="RuleBase" id="RU363067"/>
    </source>
</evidence>
<feature type="compositionally biased region" description="Basic residues" evidence="9">
    <location>
        <begin position="1"/>
        <end position="11"/>
    </location>
</feature>
<evidence type="ECO:0000256" key="2">
    <source>
        <dbReference type="ARBA" id="ARBA00022535"/>
    </source>
</evidence>
<keyword evidence="4 8" id="KW-0378">Hydrolase</keyword>
<keyword evidence="12" id="KW-1185">Reference proteome</keyword>
<dbReference type="SMART" id="SM00065">
    <property type="entry name" value="GAF"/>
    <property type="match status" value="1"/>
</dbReference>
<name>A0AAV4QCY6_9ARAC</name>
<keyword evidence="3 7" id="KW-0479">Metal-binding</keyword>
<dbReference type="SUPFAM" id="SSF55781">
    <property type="entry name" value="GAF domain-like"/>
    <property type="match status" value="1"/>
</dbReference>
<dbReference type="CDD" id="cd00077">
    <property type="entry name" value="HDc"/>
    <property type="match status" value="1"/>
</dbReference>
<dbReference type="FunFam" id="1.10.1300.10:FF:000003">
    <property type="entry name" value="Phosphodiesterase"/>
    <property type="match status" value="1"/>
</dbReference>
<dbReference type="Pfam" id="PF00233">
    <property type="entry name" value="PDEase_I"/>
    <property type="match status" value="1"/>
</dbReference>
<feature type="binding site" evidence="7">
    <location>
        <position position="517"/>
    </location>
    <ligand>
        <name>Zn(2+)</name>
        <dbReference type="ChEBI" id="CHEBI:29105"/>
        <label>1</label>
    </ligand>
</feature>
<dbReference type="Gene3D" id="3.30.450.40">
    <property type="match status" value="1"/>
</dbReference>
<feature type="domain" description="PDEase" evidence="10">
    <location>
        <begin position="289"/>
        <end position="613"/>
    </location>
</feature>
<dbReference type="InterPro" id="IPR029016">
    <property type="entry name" value="GAF-like_dom_sf"/>
</dbReference>
<dbReference type="PANTHER" id="PTHR11347">
    <property type="entry name" value="CYCLIC NUCLEOTIDE PHOSPHODIESTERASE"/>
    <property type="match status" value="1"/>
</dbReference>
<comment type="similarity">
    <text evidence="1 8">Belongs to the cyclic nucleotide phosphodiesterase family.</text>
</comment>
<feature type="binding site" evidence="7">
    <location>
        <position position="407"/>
    </location>
    <ligand>
        <name>Zn(2+)</name>
        <dbReference type="ChEBI" id="CHEBI:29105"/>
        <label>1</label>
    </ligand>
</feature>
<evidence type="ECO:0000256" key="1">
    <source>
        <dbReference type="ARBA" id="ARBA00007648"/>
    </source>
</evidence>
<evidence type="ECO:0000313" key="11">
    <source>
        <dbReference type="EMBL" id="GIY06970.1"/>
    </source>
</evidence>
<evidence type="ECO:0000259" key="10">
    <source>
        <dbReference type="PROSITE" id="PS51845"/>
    </source>
</evidence>
<evidence type="ECO:0000256" key="3">
    <source>
        <dbReference type="ARBA" id="ARBA00022723"/>
    </source>
</evidence>
<dbReference type="PROSITE" id="PS00126">
    <property type="entry name" value="PDEASE_I_1"/>
    <property type="match status" value="1"/>
</dbReference>
<dbReference type="EC" id="3.1.4.-" evidence="8"/>
<feature type="binding site" evidence="7">
    <location>
        <position position="407"/>
    </location>
    <ligand>
        <name>Zn(2+)</name>
        <dbReference type="ChEBI" id="CHEBI:29105"/>
        <label>2</label>
    </ligand>
</feature>
<dbReference type="InterPro" id="IPR003607">
    <property type="entry name" value="HD/PDEase_dom"/>
</dbReference>
<dbReference type="PRINTS" id="PR00387">
    <property type="entry name" value="PDIESTERASE1"/>
</dbReference>
<dbReference type="InterPro" id="IPR036971">
    <property type="entry name" value="PDEase_catalytic_dom_sf"/>
</dbReference>
<gene>
    <name evidence="11" type="primary">Pde6</name>
    <name evidence="11" type="ORF">CDAR_531681</name>
</gene>
<protein>
    <recommendedName>
        <fullName evidence="8">Phosphodiesterase</fullName>
        <ecNumber evidence="8">3.1.4.-</ecNumber>
    </recommendedName>
</protein>
<dbReference type="PROSITE" id="PS51845">
    <property type="entry name" value="PDEASE_I_2"/>
    <property type="match status" value="1"/>
</dbReference>
<feature type="active site" description="Proton donor" evidence="5">
    <location>
        <position position="366"/>
    </location>
</feature>
<comment type="cofactor">
    <cofactor evidence="8">
        <name>a divalent metal cation</name>
        <dbReference type="ChEBI" id="CHEBI:60240"/>
    </cofactor>
    <text evidence="8">Binds 2 divalent metal cations per subunit. Site 1 may preferentially bind zinc ions, while site 2 has a preference for magnesium and/or manganese ions.</text>
</comment>
<dbReference type="Gene3D" id="1.10.1300.10">
    <property type="entry name" value="3'5'-cyclic nucleotide phosphodiesterase, catalytic domain"/>
    <property type="match status" value="1"/>
</dbReference>
<accession>A0AAV4QCY6</accession>
<proteinExistence type="inferred from homology"/>
<evidence type="ECO:0000256" key="5">
    <source>
        <dbReference type="PIRSR" id="PIRSR623088-1"/>
    </source>
</evidence>
<feature type="binding site" evidence="7">
    <location>
        <position position="406"/>
    </location>
    <ligand>
        <name>Zn(2+)</name>
        <dbReference type="ChEBI" id="CHEBI:29105"/>
        <label>1</label>
    </ligand>
</feature>
<evidence type="ECO:0000256" key="7">
    <source>
        <dbReference type="PIRSR" id="PIRSR623088-3"/>
    </source>
</evidence>
<feature type="binding site" evidence="7">
    <location>
        <position position="370"/>
    </location>
    <ligand>
        <name>Zn(2+)</name>
        <dbReference type="ChEBI" id="CHEBI:29105"/>
        <label>1</label>
    </ligand>
</feature>
<dbReference type="Proteomes" id="UP001054837">
    <property type="component" value="Unassembled WGS sequence"/>
</dbReference>
<dbReference type="GO" id="GO:0004114">
    <property type="term" value="F:3',5'-cyclic-nucleotide phosphodiesterase activity"/>
    <property type="evidence" value="ECO:0007669"/>
    <property type="project" value="InterPro"/>
</dbReference>
<dbReference type="GO" id="GO:0046872">
    <property type="term" value="F:metal ion binding"/>
    <property type="evidence" value="ECO:0007669"/>
    <property type="project" value="UniProtKB-KW"/>
</dbReference>
<organism evidence="11 12">
    <name type="scientific">Caerostris darwini</name>
    <dbReference type="NCBI Taxonomy" id="1538125"/>
    <lineage>
        <taxon>Eukaryota</taxon>
        <taxon>Metazoa</taxon>
        <taxon>Ecdysozoa</taxon>
        <taxon>Arthropoda</taxon>
        <taxon>Chelicerata</taxon>
        <taxon>Arachnida</taxon>
        <taxon>Araneae</taxon>
        <taxon>Araneomorphae</taxon>
        <taxon>Entelegynae</taxon>
        <taxon>Araneoidea</taxon>
        <taxon>Araneidae</taxon>
        <taxon>Caerostris</taxon>
    </lineage>
</organism>
<dbReference type="AlphaFoldDB" id="A0AAV4QCY6"/>